<dbReference type="STRING" id="927083.DB32_008751"/>
<proteinExistence type="predicted"/>
<sequence>MMGELQIERATVSGRSVLAIVQAVRSFSVLVTTLLDVMQIQTRDASGALAVDPEAWYPVRHYLVTYKKIDSLLGGRGLEKVGSLVPSNAVFPPNIKDVRAALASIDVAYHMNHQLDGKPMFDPATGAMLEGIGHYRCEAVPGKNEVRLVCDDAYPCRFDLGLIRGMAHRFEAGATVTHDAHGPCRTKGGASCTYIVTW</sequence>
<gene>
    <name evidence="1" type="ORF">DB32_008751</name>
</gene>
<accession>A0A0F6WAL8</accession>
<evidence type="ECO:0000313" key="1">
    <source>
        <dbReference type="EMBL" id="AKF11602.1"/>
    </source>
</evidence>
<dbReference type="KEGG" id="samy:DB32_008751"/>
<evidence type="ECO:0000313" key="2">
    <source>
        <dbReference type="Proteomes" id="UP000034883"/>
    </source>
</evidence>
<dbReference type="OrthoDB" id="5380756at2"/>
<reference evidence="1 2" key="1">
    <citation type="submission" date="2015-03" db="EMBL/GenBank/DDBJ databases">
        <title>Genome assembly of Sandaracinus amylolyticus DSM 53668.</title>
        <authorList>
            <person name="Sharma G."/>
            <person name="Subramanian S."/>
        </authorList>
    </citation>
    <scope>NUCLEOTIDE SEQUENCE [LARGE SCALE GENOMIC DNA]</scope>
    <source>
        <strain evidence="1 2">DSM 53668</strain>
    </source>
</reference>
<name>A0A0F6WAL8_9BACT</name>
<dbReference type="EMBL" id="CP011125">
    <property type="protein sequence ID" value="AKF11602.1"/>
    <property type="molecule type" value="Genomic_DNA"/>
</dbReference>
<evidence type="ECO:0008006" key="3">
    <source>
        <dbReference type="Google" id="ProtNLM"/>
    </source>
</evidence>
<keyword evidence="2" id="KW-1185">Reference proteome</keyword>
<dbReference type="Proteomes" id="UP000034883">
    <property type="component" value="Chromosome"/>
</dbReference>
<protein>
    <recommendedName>
        <fullName evidence="3">4-vinyl reductase 4VR domain-containing protein</fullName>
    </recommendedName>
</protein>
<dbReference type="AlphaFoldDB" id="A0A0F6WAL8"/>
<dbReference type="RefSeq" id="WP_157070365.1">
    <property type="nucleotide sequence ID" value="NZ_CP011125.1"/>
</dbReference>
<organism evidence="1 2">
    <name type="scientific">Sandaracinus amylolyticus</name>
    <dbReference type="NCBI Taxonomy" id="927083"/>
    <lineage>
        <taxon>Bacteria</taxon>
        <taxon>Pseudomonadati</taxon>
        <taxon>Myxococcota</taxon>
        <taxon>Polyangia</taxon>
        <taxon>Polyangiales</taxon>
        <taxon>Sandaracinaceae</taxon>
        <taxon>Sandaracinus</taxon>
    </lineage>
</organism>